<dbReference type="InterPro" id="IPR027022">
    <property type="entry name" value="ABC_permease_BceB-typ"/>
</dbReference>
<evidence type="ECO:0000256" key="3">
    <source>
        <dbReference type="ARBA" id="ARBA00022692"/>
    </source>
</evidence>
<feature type="transmembrane region" description="Helical" evidence="6">
    <location>
        <begin position="641"/>
        <end position="662"/>
    </location>
</feature>
<feature type="domain" description="ABC3 transporter permease C-terminal" evidence="7">
    <location>
        <begin position="64"/>
        <end position="172"/>
    </location>
</feature>
<gene>
    <name evidence="8" type="ORF">IAC53_02925</name>
</gene>
<dbReference type="PIRSF" id="PIRSF018968">
    <property type="entry name" value="ABC_permease_BceB"/>
    <property type="match status" value="1"/>
</dbReference>
<proteinExistence type="inferred from homology"/>
<evidence type="ECO:0000256" key="2">
    <source>
        <dbReference type="ARBA" id="ARBA00022475"/>
    </source>
</evidence>
<dbReference type="InterPro" id="IPR052536">
    <property type="entry name" value="ABC-4_Integral_Memb_Prot"/>
</dbReference>
<feature type="transmembrane region" description="Helical" evidence="6">
    <location>
        <begin position="544"/>
        <end position="573"/>
    </location>
</feature>
<evidence type="ECO:0000256" key="4">
    <source>
        <dbReference type="ARBA" id="ARBA00022989"/>
    </source>
</evidence>
<keyword evidence="4 6" id="KW-1133">Transmembrane helix</keyword>
<comment type="similarity">
    <text evidence="6">Belongs to the ABC-4 integral membrane protein family.</text>
</comment>
<feature type="transmembrane region" description="Helical" evidence="6">
    <location>
        <begin position="607"/>
        <end position="629"/>
    </location>
</feature>
<evidence type="ECO:0000313" key="8">
    <source>
        <dbReference type="EMBL" id="HIU35543.1"/>
    </source>
</evidence>
<feature type="transmembrane region" description="Helical" evidence="6">
    <location>
        <begin position="285"/>
        <end position="310"/>
    </location>
</feature>
<evidence type="ECO:0000259" key="7">
    <source>
        <dbReference type="Pfam" id="PF02687"/>
    </source>
</evidence>
<dbReference type="Proteomes" id="UP000824071">
    <property type="component" value="Unassembled WGS sequence"/>
</dbReference>
<evidence type="ECO:0000256" key="5">
    <source>
        <dbReference type="ARBA" id="ARBA00023136"/>
    </source>
</evidence>
<keyword evidence="3 6" id="KW-0812">Transmembrane</keyword>
<reference evidence="8" key="1">
    <citation type="submission" date="2020-10" db="EMBL/GenBank/DDBJ databases">
        <authorList>
            <person name="Gilroy R."/>
        </authorList>
    </citation>
    <scope>NUCLEOTIDE SEQUENCE</scope>
    <source>
        <strain evidence="8">ChiGjej1B1-19959</strain>
    </source>
</reference>
<keyword evidence="5 6" id="KW-0472">Membrane</keyword>
<evidence type="ECO:0000313" key="9">
    <source>
        <dbReference type="Proteomes" id="UP000824071"/>
    </source>
</evidence>
<evidence type="ECO:0000256" key="6">
    <source>
        <dbReference type="PIRNR" id="PIRNR018968"/>
    </source>
</evidence>
<dbReference type="InterPro" id="IPR003838">
    <property type="entry name" value="ABC3_permease_C"/>
</dbReference>
<accession>A0A9D1IE41</accession>
<dbReference type="GO" id="GO:0005886">
    <property type="term" value="C:plasma membrane"/>
    <property type="evidence" value="ECO:0007669"/>
    <property type="project" value="UniProtKB-SubCell"/>
</dbReference>
<protein>
    <submittedName>
        <fullName evidence="8">FtsX-like permease family protein</fullName>
    </submittedName>
</protein>
<feature type="transmembrane region" description="Helical" evidence="6">
    <location>
        <begin position="59"/>
        <end position="82"/>
    </location>
</feature>
<feature type="transmembrane region" description="Helical" evidence="6">
    <location>
        <begin position="103"/>
        <end position="129"/>
    </location>
</feature>
<evidence type="ECO:0000256" key="1">
    <source>
        <dbReference type="ARBA" id="ARBA00004651"/>
    </source>
</evidence>
<dbReference type="GO" id="GO:0055085">
    <property type="term" value="P:transmembrane transport"/>
    <property type="evidence" value="ECO:0007669"/>
    <property type="project" value="UniProtKB-UniRule"/>
</dbReference>
<feature type="transmembrane region" description="Helical" evidence="6">
    <location>
        <begin position="21"/>
        <end position="39"/>
    </location>
</feature>
<comment type="subcellular location">
    <subcellularLocation>
        <location evidence="1 6">Cell membrane</location>
        <topology evidence="1 6">Multi-pass membrane protein</topology>
    </subcellularLocation>
</comment>
<feature type="domain" description="ABC3 transporter permease C-terminal" evidence="7">
    <location>
        <begin position="558"/>
        <end position="662"/>
    </location>
</feature>
<organism evidence="8 9">
    <name type="scientific">Candidatus Fimenecus excrementigallinarum</name>
    <dbReference type="NCBI Taxonomy" id="2840816"/>
    <lineage>
        <taxon>Bacteria</taxon>
        <taxon>Bacillati</taxon>
        <taxon>Bacillota</taxon>
        <taxon>Clostridia</taxon>
        <taxon>Candidatus Fimenecus</taxon>
    </lineage>
</organism>
<dbReference type="Pfam" id="PF02687">
    <property type="entry name" value="FtsX"/>
    <property type="match status" value="2"/>
</dbReference>
<dbReference type="EMBL" id="DVMW01000024">
    <property type="protein sequence ID" value="HIU35543.1"/>
    <property type="molecule type" value="Genomic_DNA"/>
</dbReference>
<feature type="transmembrane region" description="Helical" evidence="6">
    <location>
        <begin position="227"/>
        <end position="257"/>
    </location>
</feature>
<sequence length="682" mass="76097">MKRGLYTRLALAGIQKNKKLYLPYILACAGMVMMCYIVSFLQTSPVFGSLPGGDTVQAFLWMGFGVMAVFSLLFLFYTNAFLVRRRKMEFGLYNILGMDKKNLALVLGIESLLVAGITLLSGLFCGVLFSKFAELGIIKLLNGQADFRFTVSPQPLGYTALLFLGIYLLLYLNTLRQLHLANPIALLHSENTGEKPPKGNALLALLGVLLLAGAYVLAVSIEDPLSAMLWFFVAVILVILATYLLFISGSVTLCRLLQKNKRYYYKTRHFVSVASMRYRMKRNGAGLASICILCTMVLVMLSSTACLYIGKEDSLRQRFPRNYNLNVYVESLEMLHGEPVRQSLDALDSVCENHGYAPINVLSYPTAAFAGYMQGDRVLLDEADFTSAPITTNLSDYWQFFIISLEDYNRLMGASETLAENEVMVYVTKDQSYTAPTLTIGTNAPLQVKKQAESFVDNGVDAMQVMASMYIIVPDFDAAVERLSAQQAVAELNYIYAFDLSCSDDAQIALQEEMDTALTAIETQAGEDSGFALQLEGVASEREFFYGLYGGLFFLGILLGIVFVFAAVLIIYYKQVSEGYEDRSRFEIMQKVGMTRREIRRSVNSQVLTVFFLPLALAGVHLGFAFPLIRKLLLIFSLTNFRLLILVTVCCYLIFALFYTLVYRATSRAYYAIVSARADRST</sequence>
<keyword evidence="6" id="KW-0813">Transport</keyword>
<comment type="caution">
    <text evidence="8">The sequence shown here is derived from an EMBL/GenBank/DDBJ whole genome shotgun (WGS) entry which is preliminary data.</text>
</comment>
<feature type="transmembrane region" description="Helical" evidence="6">
    <location>
        <begin position="201"/>
        <end position="221"/>
    </location>
</feature>
<dbReference type="PANTHER" id="PTHR46795">
    <property type="entry name" value="ABC TRANSPORTER PERMEASE-RELATED-RELATED"/>
    <property type="match status" value="1"/>
</dbReference>
<keyword evidence="2 6" id="KW-1003">Cell membrane</keyword>
<dbReference type="PANTHER" id="PTHR46795:SF3">
    <property type="entry name" value="ABC TRANSPORTER PERMEASE"/>
    <property type="match status" value="1"/>
</dbReference>
<reference evidence="8" key="2">
    <citation type="journal article" date="2021" name="PeerJ">
        <title>Extensive microbial diversity within the chicken gut microbiome revealed by metagenomics and culture.</title>
        <authorList>
            <person name="Gilroy R."/>
            <person name="Ravi A."/>
            <person name="Getino M."/>
            <person name="Pursley I."/>
            <person name="Horton D.L."/>
            <person name="Alikhan N.F."/>
            <person name="Baker D."/>
            <person name="Gharbi K."/>
            <person name="Hall N."/>
            <person name="Watson M."/>
            <person name="Adriaenssens E.M."/>
            <person name="Foster-Nyarko E."/>
            <person name="Jarju S."/>
            <person name="Secka A."/>
            <person name="Antonio M."/>
            <person name="Oren A."/>
            <person name="Chaudhuri R.R."/>
            <person name="La Ragione R."/>
            <person name="Hildebrand F."/>
            <person name="Pallen M.J."/>
        </authorList>
    </citation>
    <scope>NUCLEOTIDE SEQUENCE</scope>
    <source>
        <strain evidence="8">ChiGjej1B1-19959</strain>
    </source>
</reference>
<name>A0A9D1IE41_9FIRM</name>
<feature type="transmembrane region" description="Helical" evidence="6">
    <location>
        <begin position="155"/>
        <end position="172"/>
    </location>
</feature>
<dbReference type="AlphaFoldDB" id="A0A9D1IE41"/>